<feature type="domain" description="Transposase IS4-like" evidence="7">
    <location>
        <begin position="191"/>
        <end position="350"/>
    </location>
</feature>
<comment type="caution">
    <text evidence="9">The sequence shown here is derived from an EMBL/GenBank/DDBJ whole genome shotgun (WGS) entry which is preliminary data.</text>
</comment>
<evidence type="ECO:0000256" key="4">
    <source>
        <dbReference type="ARBA" id="ARBA00023125"/>
    </source>
</evidence>
<dbReference type="InterPro" id="IPR008490">
    <property type="entry name" value="Transposase_InsH_N"/>
</dbReference>
<keyword evidence="5" id="KW-0233">DNA recombination</keyword>
<dbReference type="PANTHER" id="PTHR35604">
    <property type="entry name" value="TRANSPOSASE INSH FOR INSERTION SEQUENCE ELEMENT IS5A-RELATED"/>
    <property type="match status" value="1"/>
</dbReference>
<dbReference type="AlphaFoldDB" id="A0AA42CGA4"/>
<evidence type="ECO:0000259" key="8">
    <source>
        <dbReference type="Pfam" id="PF05598"/>
    </source>
</evidence>
<dbReference type="Pfam" id="PF01609">
    <property type="entry name" value="DDE_Tnp_1"/>
    <property type="match status" value="1"/>
</dbReference>
<evidence type="ECO:0000256" key="3">
    <source>
        <dbReference type="ARBA" id="ARBA00022578"/>
    </source>
</evidence>
<proteinExistence type="inferred from homology"/>
<dbReference type="EMBL" id="JAPDNT010000038">
    <property type="protein sequence ID" value="MCW3477484.1"/>
    <property type="molecule type" value="Genomic_DNA"/>
</dbReference>
<dbReference type="RefSeq" id="WP_264716434.1">
    <property type="nucleotide sequence ID" value="NZ_JAPDNT010000038.1"/>
</dbReference>
<reference evidence="9" key="1">
    <citation type="submission" date="2022-09" db="EMBL/GenBank/DDBJ databases">
        <title>Rhodovastum sp. nov. RN2-1 isolated from soil in Seongnam, South Korea.</title>
        <authorList>
            <person name="Le N.T."/>
        </authorList>
    </citation>
    <scope>NUCLEOTIDE SEQUENCE</scope>
    <source>
        <strain evidence="9">RN2-1</strain>
    </source>
</reference>
<feature type="region of interest" description="Disordered" evidence="6">
    <location>
        <begin position="157"/>
        <end position="200"/>
    </location>
</feature>
<evidence type="ECO:0000313" key="10">
    <source>
        <dbReference type="Proteomes" id="UP001165679"/>
    </source>
</evidence>
<dbReference type="Proteomes" id="UP001165679">
    <property type="component" value="Unassembled WGS sequence"/>
</dbReference>
<dbReference type="GO" id="GO:0003677">
    <property type="term" value="F:DNA binding"/>
    <property type="evidence" value="ECO:0007669"/>
    <property type="project" value="UniProtKB-KW"/>
</dbReference>
<comment type="function">
    <text evidence="1">Involved in the transposition of the insertion sequence IS5.</text>
</comment>
<dbReference type="GO" id="GO:0006313">
    <property type="term" value="P:DNA transposition"/>
    <property type="evidence" value="ECO:0007669"/>
    <property type="project" value="InterPro"/>
</dbReference>
<keyword evidence="10" id="KW-1185">Reference proteome</keyword>
<dbReference type="InterPro" id="IPR047959">
    <property type="entry name" value="Transpos_IS5"/>
</dbReference>
<evidence type="ECO:0000256" key="5">
    <source>
        <dbReference type="ARBA" id="ARBA00023172"/>
    </source>
</evidence>
<dbReference type="PANTHER" id="PTHR35604:SF2">
    <property type="entry name" value="TRANSPOSASE INSH FOR INSERTION SEQUENCE ELEMENT IS5A-RELATED"/>
    <property type="match status" value="1"/>
</dbReference>
<name>A0AA42CGA4_9PROT</name>
<sequence length="361" mass="40443">MRGSDAVSGKLFSYVNLEERVPADHPLRVIREIVNTTLSAMSVESDALYSPFGRESIPPERLLRALLLQAFYTIRSERQLVERIDFDLLLRWFVGLGMDDPVWDATTFTKNRDRLLAGEIAIKFLAAVLAQPQVKALLSDEHFSVDGTLLEAWASTKSFRPKDGSGPPPDPGRNGEQGFHGQKRSNETHASTTDPGARLYRKGQGKEAKLCFMAHALKENRHGLIVGAVATLASGHAERLAARHLIEPHANRPQRITVGADRGFDTQDFVAQMRQFNVTPHVAQNDNGRRSTIDRRTTRHPGYAISLRSRERIEEAFGWAKTVAGLRKARHRGLPKIDWQFTFAMAAYNLVRLPRLLRAAP</sequence>
<feature type="domain" description="Transposase InsH N-terminal" evidence="8">
    <location>
        <begin position="16"/>
        <end position="114"/>
    </location>
</feature>
<reference evidence="9" key="2">
    <citation type="submission" date="2022-10" db="EMBL/GenBank/DDBJ databases">
        <authorList>
            <person name="Trinh H.N."/>
        </authorList>
    </citation>
    <scope>NUCLEOTIDE SEQUENCE</scope>
    <source>
        <strain evidence="9">RN2-1</strain>
    </source>
</reference>
<accession>A0AA42CGA4</accession>
<evidence type="ECO:0000259" key="7">
    <source>
        <dbReference type="Pfam" id="PF01609"/>
    </source>
</evidence>
<gene>
    <name evidence="9" type="ORF">OL599_23235</name>
</gene>
<evidence type="ECO:0000256" key="2">
    <source>
        <dbReference type="ARBA" id="ARBA00010075"/>
    </source>
</evidence>
<dbReference type="GO" id="GO:0004803">
    <property type="term" value="F:transposase activity"/>
    <property type="evidence" value="ECO:0007669"/>
    <property type="project" value="InterPro"/>
</dbReference>
<comment type="similarity">
    <text evidence="2">Belongs to the transposase 11 family.</text>
</comment>
<keyword evidence="4" id="KW-0238">DNA-binding</keyword>
<organism evidence="9 10">
    <name type="scientific">Limobrevibacterium gyesilva</name>
    <dbReference type="NCBI Taxonomy" id="2991712"/>
    <lineage>
        <taxon>Bacteria</taxon>
        <taxon>Pseudomonadati</taxon>
        <taxon>Pseudomonadota</taxon>
        <taxon>Alphaproteobacteria</taxon>
        <taxon>Acetobacterales</taxon>
        <taxon>Acetobacteraceae</taxon>
        <taxon>Limobrevibacterium</taxon>
    </lineage>
</organism>
<dbReference type="NCBIfam" id="NF033581">
    <property type="entry name" value="transpos_IS5_4"/>
    <property type="match status" value="1"/>
</dbReference>
<evidence type="ECO:0000256" key="6">
    <source>
        <dbReference type="SAM" id="MobiDB-lite"/>
    </source>
</evidence>
<keyword evidence="3" id="KW-0815">Transposition</keyword>
<evidence type="ECO:0000313" key="9">
    <source>
        <dbReference type="EMBL" id="MCW3477484.1"/>
    </source>
</evidence>
<dbReference type="Pfam" id="PF05598">
    <property type="entry name" value="DUF772"/>
    <property type="match status" value="1"/>
</dbReference>
<protein>
    <submittedName>
        <fullName evidence="9">IS5 family transposase</fullName>
    </submittedName>
</protein>
<dbReference type="InterPro" id="IPR002559">
    <property type="entry name" value="Transposase_11"/>
</dbReference>
<evidence type="ECO:0000256" key="1">
    <source>
        <dbReference type="ARBA" id="ARBA00003544"/>
    </source>
</evidence>